<comment type="caution">
    <text evidence="2">The sequence shown here is derived from an EMBL/GenBank/DDBJ whole genome shotgun (WGS) entry which is preliminary data.</text>
</comment>
<evidence type="ECO:0000313" key="2">
    <source>
        <dbReference type="EMBL" id="GGX89934.1"/>
    </source>
</evidence>
<keyword evidence="1" id="KW-0812">Transmembrane</keyword>
<keyword evidence="1" id="KW-0472">Membrane</keyword>
<organism evidence="2 3">
    <name type="scientific">Litchfieldella qijiaojingensis</name>
    <dbReference type="NCBI Taxonomy" id="980347"/>
    <lineage>
        <taxon>Bacteria</taxon>
        <taxon>Pseudomonadati</taxon>
        <taxon>Pseudomonadota</taxon>
        <taxon>Gammaproteobacteria</taxon>
        <taxon>Oceanospirillales</taxon>
        <taxon>Halomonadaceae</taxon>
        <taxon>Litchfieldella</taxon>
    </lineage>
</organism>
<proteinExistence type="predicted"/>
<reference evidence="3" key="1">
    <citation type="journal article" date="2019" name="Int. J. Syst. Evol. Microbiol.">
        <title>The Global Catalogue of Microorganisms (GCM) 10K type strain sequencing project: providing services to taxonomists for standard genome sequencing and annotation.</title>
        <authorList>
            <consortium name="The Broad Institute Genomics Platform"/>
            <consortium name="The Broad Institute Genome Sequencing Center for Infectious Disease"/>
            <person name="Wu L."/>
            <person name="Ma J."/>
        </authorList>
    </citation>
    <scope>NUCLEOTIDE SEQUENCE [LARGE SCALE GENOMIC DNA]</scope>
    <source>
        <strain evidence="3">KCTC 22228</strain>
    </source>
</reference>
<accession>A0ABQ2YR02</accession>
<sequence length="54" mass="6118">MTDKVLAIVALLGLITFVITVPLFVPHIDLIIFTIGCVLLAAFDFWRELFRGKR</sequence>
<gene>
    <name evidence="2" type="ORF">GCM10007160_16690</name>
</gene>
<name>A0ABQ2YR02_9GAMM</name>
<feature type="transmembrane region" description="Helical" evidence="1">
    <location>
        <begin position="5"/>
        <end position="24"/>
    </location>
</feature>
<evidence type="ECO:0000256" key="1">
    <source>
        <dbReference type="SAM" id="Phobius"/>
    </source>
</evidence>
<dbReference type="Proteomes" id="UP000653056">
    <property type="component" value="Unassembled WGS sequence"/>
</dbReference>
<dbReference type="EMBL" id="BMXS01000006">
    <property type="protein sequence ID" value="GGX89934.1"/>
    <property type="molecule type" value="Genomic_DNA"/>
</dbReference>
<evidence type="ECO:0000313" key="3">
    <source>
        <dbReference type="Proteomes" id="UP000653056"/>
    </source>
</evidence>
<dbReference type="RefSeq" id="WP_189468084.1">
    <property type="nucleotide sequence ID" value="NZ_BMXS01000006.1"/>
</dbReference>
<keyword evidence="1" id="KW-1133">Transmembrane helix</keyword>
<feature type="transmembrane region" description="Helical" evidence="1">
    <location>
        <begin position="30"/>
        <end position="46"/>
    </location>
</feature>
<keyword evidence="3" id="KW-1185">Reference proteome</keyword>
<protein>
    <submittedName>
        <fullName evidence="2">Uncharacterized protein</fullName>
    </submittedName>
</protein>